<dbReference type="EC" id="2.5.1.18" evidence="3"/>
<evidence type="ECO:0000259" key="2">
    <source>
        <dbReference type="PROSITE" id="PS50405"/>
    </source>
</evidence>
<dbReference type="AlphaFoldDB" id="A0A1Y5SUE3"/>
<keyword evidence="4" id="KW-1185">Reference proteome</keyword>
<evidence type="ECO:0000259" key="1">
    <source>
        <dbReference type="PROSITE" id="PS50404"/>
    </source>
</evidence>
<dbReference type="InterPro" id="IPR040079">
    <property type="entry name" value="Glutathione_S-Trfase"/>
</dbReference>
<dbReference type="CDD" id="cd03188">
    <property type="entry name" value="GST_C_Beta"/>
    <property type="match status" value="1"/>
</dbReference>
<accession>A0A1Y5SUE3</accession>
<dbReference type="InterPro" id="IPR036282">
    <property type="entry name" value="Glutathione-S-Trfase_C_sf"/>
</dbReference>
<feature type="domain" description="GST C-terminal" evidence="2">
    <location>
        <begin position="85"/>
        <end position="207"/>
    </location>
</feature>
<dbReference type="Proteomes" id="UP000193409">
    <property type="component" value="Unassembled WGS sequence"/>
</dbReference>
<dbReference type="CDD" id="cd03057">
    <property type="entry name" value="GST_N_Beta"/>
    <property type="match status" value="1"/>
</dbReference>
<dbReference type="SFLD" id="SFLDG00358">
    <property type="entry name" value="Main_(cytGST)"/>
    <property type="match status" value="1"/>
</dbReference>
<dbReference type="PANTHER" id="PTHR44051">
    <property type="entry name" value="GLUTATHIONE S-TRANSFERASE-RELATED"/>
    <property type="match status" value="1"/>
</dbReference>
<dbReference type="PROSITE" id="PS50404">
    <property type="entry name" value="GST_NTER"/>
    <property type="match status" value="1"/>
</dbReference>
<protein>
    <submittedName>
        <fullName evidence="3">Glutathione S-transferase GST-6.0</fullName>
        <ecNumber evidence="3">2.5.1.18</ecNumber>
    </submittedName>
</protein>
<organism evidence="3 4">
    <name type="scientific">Pseudoruegeria aquimaris</name>
    <dbReference type="NCBI Taxonomy" id="393663"/>
    <lineage>
        <taxon>Bacteria</taxon>
        <taxon>Pseudomonadati</taxon>
        <taxon>Pseudomonadota</taxon>
        <taxon>Alphaproteobacteria</taxon>
        <taxon>Rhodobacterales</taxon>
        <taxon>Roseobacteraceae</taxon>
        <taxon>Pseudoruegeria</taxon>
    </lineage>
</organism>
<dbReference type="PANTHER" id="PTHR44051:SF8">
    <property type="entry name" value="GLUTATHIONE S-TRANSFERASE GSTA"/>
    <property type="match status" value="1"/>
</dbReference>
<feature type="domain" description="GST N-terminal" evidence="1">
    <location>
        <begin position="1"/>
        <end position="80"/>
    </location>
</feature>
<gene>
    <name evidence="3" type="primary">gstB_1</name>
    <name evidence="3" type="ORF">PSA7680_02517</name>
</gene>
<dbReference type="SFLD" id="SFLDG01150">
    <property type="entry name" value="Main.1:_Beta-like"/>
    <property type="match status" value="1"/>
</dbReference>
<proteinExistence type="predicted"/>
<dbReference type="PROSITE" id="PS50405">
    <property type="entry name" value="GST_CTER"/>
    <property type="match status" value="1"/>
</dbReference>
<dbReference type="SUPFAM" id="SSF52833">
    <property type="entry name" value="Thioredoxin-like"/>
    <property type="match status" value="1"/>
</dbReference>
<sequence>MMKLYYAPGTVAVASAMALEEAAIAYEPVLVDFSTGAQTKPAYHAVNPKGRVPALESEHGLLTETGAILEYIAALAPEAGLMPTDPWQAAQVRALMHYLGNTMHVAHAHKMRGHRWADQESSFADMAAKVPRTMAECCAYLEAHVLTGAASALGDRFTLGDAWLFTVCRWLEGDSVDISAYPKLARHFTTIGARPSVAVLRDKGILP</sequence>
<dbReference type="SFLD" id="SFLDS00019">
    <property type="entry name" value="Glutathione_Transferase_(cytos"/>
    <property type="match status" value="1"/>
</dbReference>
<dbReference type="Pfam" id="PF02798">
    <property type="entry name" value="GST_N"/>
    <property type="match status" value="1"/>
</dbReference>
<reference evidence="3 4" key="1">
    <citation type="submission" date="2017-03" db="EMBL/GenBank/DDBJ databases">
        <authorList>
            <person name="Afonso C.L."/>
            <person name="Miller P.J."/>
            <person name="Scott M.A."/>
            <person name="Spackman E."/>
            <person name="Goraichik I."/>
            <person name="Dimitrov K.M."/>
            <person name="Suarez D.L."/>
            <person name="Swayne D.E."/>
        </authorList>
    </citation>
    <scope>NUCLEOTIDE SEQUENCE [LARGE SCALE GENOMIC DNA]</scope>
    <source>
        <strain evidence="3 4">CECT 7680</strain>
    </source>
</reference>
<dbReference type="Gene3D" id="1.20.1050.10">
    <property type="match status" value="1"/>
</dbReference>
<dbReference type="InterPro" id="IPR036249">
    <property type="entry name" value="Thioredoxin-like_sf"/>
</dbReference>
<dbReference type="InterPro" id="IPR004045">
    <property type="entry name" value="Glutathione_S-Trfase_N"/>
</dbReference>
<evidence type="ECO:0000313" key="4">
    <source>
        <dbReference type="Proteomes" id="UP000193409"/>
    </source>
</evidence>
<keyword evidence="3" id="KW-0808">Transferase</keyword>
<dbReference type="GO" id="GO:0004364">
    <property type="term" value="F:glutathione transferase activity"/>
    <property type="evidence" value="ECO:0007669"/>
    <property type="project" value="UniProtKB-EC"/>
</dbReference>
<dbReference type="InterPro" id="IPR010987">
    <property type="entry name" value="Glutathione-S-Trfase_C-like"/>
</dbReference>
<dbReference type="EMBL" id="FWFQ01000017">
    <property type="protein sequence ID" value="SLN48752.1"/>
    <property type="molecule type" value="Genomic_DNA"/>
</dbReference>
<dbReference type="SUPFAM" id="SSF47616">
    <property type="entry name" value="GST C-terminal domain-like"/>
    <property type="match status" value="1"/>
</dbReference>
<evidence type="ECO:0000313" key="3">
    <source>
        <dbReference type="EMBL" id="SLN48752.1"/>
    </source>
</evidence>
<dbReference type="Gene3D" id="3.40.30.10">
    <property type="entry name" value="Glutaredoxin"/>
    <property type="match status" value="1"/>
</dbReference>
<name>A0A1Y5SUE3_9RHOB</name>